<feature type="chain" id="PRO_5039540713" evidence="2">
    <location>
        <begin position="34"/>
        <end position="495"/>
    </location>
</feature>
<dbReference type="AlphaFoldDB" id="A0A4Z1DJ30"/>
<evidence type="ECO:0000259" key="4">
    <source>
        <dbReference type="Pfam" id="PF22778"/>
    </source>
</evidence>
<dbReference type="SUPFAM" id="SSF48317">
    <property type="entry name" value="Acid phosphatase/Vanadium-dependent haloperoxidase"/>
    <property type="match status" value="1"/>
</dbReference>
<feature type="signal peptide" evidence="2">
    <location>
        <begin position="1"/>
        <end position="33"/>
    </location>
</feature>
<dbReference type="Gene3D" id="1.10.606.20">
    <property type="match status" value="1"/>
</dbReference>
<feature type="region of interest" description="Disordered" evidence="1">
    <location>
        <begin position="184"/>
        <end position="206"/>
    </location>
</feature>
<dbReference type="InterPro" id="IPR036938">
    <property type="entry name" value="PAP2/HPO_sf"/>
</dbReference>
<dbReference type="EMBL" id="SRRU01000006">
    <property type="protein sequence ID" value="TGN82367.1"/>
    <property type="molecule type" value="Genomic_DNA"/>
</dbReference>
<proteinExistence type="predicted"/>
<dbReference type="PANTHER" id="PTHR34599:SF2">
    <property type="entry name" value="TRAF-TYPE DOMAIN-CONTAINING PROTEIN"/>
    <property type="match status" value="1"/>
</dbReference>
<dbReference type="RefSeq" id="WP_135792313.1">
    <property type="nucleotide sequence ID" value="NZ_BNBQ01000005.1"/>
</dbReference>
<reference evidence="5 6" key="1">
    <citation type="submission" date="2019-04" db="EMBL/GenBank/DDBJ databases">
        <title>Streptomyces sp. nov. Bv016 isolated from bark of Buahinia variegata.</title>
        <authorList>
            <person name="Kanchanasin P."/>
            <person name="Tanasupawat S."/>
            <person name="Yuki M."/>
            <person name="Kudo T."/>
        </authorList>
    </citation>
    <scope>NUCLEOTIDE SEQUENCE [LARGE SCALE GENOMIC DNA]</scope>
    <source>
        <strain evidence="5 6">JCM 4765</strain>
    </source>
</reference>
<accession>A0A4Z1DJ30</accession>
<protein>
    <submittedName>
        <fullName evidence="5">Phosphatase PAP2 family protein</fullName>
    </submittedName>
</protein>
<dbReference type="CDD" id="cd03398">
    <property type="entry name" value="PAP2_haloperoxidase"/>
    <property type="match status" value="1"/>
</dbReference>
<evidence type="ECO:0000256" key="2">
    <source>
        <dbReference type="SAM" id="SignalP"/>
    </source>
</evidence>
<evidence type="ECO:0000256" key="1">
    <source>
        <dbReference type="SAM" id="MobiDB-lite"/>
    </source>
</evidence>
<gene>
    <name evidence="5" type="ORF">E5082_18265</name>
</gene>
<dbReference type="Proteomes" id="UP000298513">
    <property type="component" value="Unassembled WGS sequence"/>
</dbReference>
<evidence type="ECO:0000313" key="5">
    <source>
        <dbReference type="EMBL" id="TGN82367.1"/>
    </source>
</evidence>
<dbReference type="Pfam" id="PF22778">
    <property type="entry name" value="VCPO_2nd"/>
    <property type="match status" value="1"/>
</dbReference>
<keyword evidence="2" id="KW-0732">Signal</keyword>
<dbReference type="PANTHER" id="PTHR34599">
    <property type="entry name" value="PEROXIDASE-RELATED"/>
    <property type="match status" value="1"/>
</dbReference>
<sequence>MRPSRTPINHRRRAGTSAAVVAMLLGTALGAGGGTATAAAESGEATRGEDNVVLQWNQAAYDAMVKKAAETNGLKRPPLGSRVLAIVHTCIYDAWVAYDARAVGTQLGDDLRQPSYKRTLANRKTAVDYAAYDALNYLFPAYKSDFDAKLRALGQDPANTSRDTRTAAGVAHTACDAVIADRRTDGSNQENEYADTTGYTPLNPPQDMSVLDKSTVVDPVRWTPLSINGVVPPFATPQWGNVKPFAIKDPAAFLPPPPPAYRSEKLKADIKTMMDYNANLTDRQKVIAEYWLENRETPAGHQNKWAQYISRRDHHTLSEDVKMFFTLNLAMADAGIVAWKSKVHYDYARPMTVIRYNQSGQQVRGYAGRGKGTQTIAGETWSPYVTTPPFASYVSGHAVWGATAAESLKLWTGSDKFGDSYTAKAGSSTYEPGVTPASDVTLKWDTLSEAAREDGLSRVYGGGHWTFDIDEGQKVGRNVAKATFAVAMKYINGTA</sequence>
<dbReference type="InterPro" id="IPR049283">
    <property type="entry name" value="DUF6851"/>
</dbReference>
<evidence type="ECO:0000313" key="6">
    <source>
        <dbReference type="Proteomes" id="UP000298513"/>
    </source>
</evidence>
<dbReference type="Pfam" id="PF21167">
    <property type="entry name" value="DUF6851"/>
    <property type="match status" value="1"/>
</dbReference>
<dbReference type="InterPro" id="IPR052559">
    <property type="entry name" value="V-haloperoxidase"/>
</dbReference>
<comment type="caution">
    <text evidence="5">The sequence shown here is derived from an EMBL/GenBank/DDBJ whole genome shotgun (WGS) entry which is preliminary data.</text>
</comment>
<evidence type="ECO:0000259" key="3">
    <source>
        <dbReference type="Pfam" id="PF21167"/>
    </source>
</evidence>
<organism evidence="5 6">
    <name type="scientific">Streptomyces griseoluteus</name>
    <dbReference type="NCBI Taxonomy" id="29306"/>
    <lineage>
        <taxon>Bacteria</taxon>
        <taxon>Bacillati</taxon>
        <taxon>Actinomycetota</taxon>
        <taxon>Actinomycetes</taxon>
        <taxon>Kitasatosporales</taxon>
        <taxon>Streptomycetaceae</taxon>
        <taxon>Streptomyces</taxon>
    </lineage>
</organism>
<name>A0A4Z1DJ30_STRGP</name>
<feature type="domain" description="DUF6851" evidence="3">
    <location>
        <begin position="86"/>
        <end position="211"/>
    </location>
</feature>
<feature type="domain" description="Vanadium-dependent haloperoxidase NapH1-like second helical-bundle" evidence="4">
    <location>
        <begin position="323"/>
        <end position="493"/>
    </location>
</feature>
<dbReference type="InterPro" id="IPR055161">
    <property type="entry name" value="NapH1-like_2nd"/>
</dbReference>
<dbReference type="GeneID" id="91531464"/>
<keyword evidence="6" id="KW-1185">Reference proteome</keyword>